<dbReference type="InterPro" id="IPR019734">
    <property type="entry name" value="TPR_rpt"/>
</dbReference>
<feature type="region of interest" description="Disordered" evidence="4">
    <location>
        <begin position="567"/>
        <end position="598"/>
    </location>
</feature>
<accession>A0A0S8FRW6</accession>
<feature type="repeat" description="TPR" evidence="3">
    <location>
        <begin position="38"/>
        <end position="71"/>
    </location>
</feature>
<dbReference type="Pfam" id="PF13432">
    <property type="entry name" value="TPR_16"/>
    <property type="match status" value="1"/>
</dbReference>
<dbReference type="STRING" id="1703779.AMJ83_08670"/>
<dbReference type="PANTHER" id="PTHR44858">
    <property type="entry name" value="TETRATRICOPEPTIDE REPEAT PROTEIN 6"/>
    <property type="match status" value="1"/>
</dbReference>
<evidence type="ECO:0000313" key="5">
    <source>
        <dbReference type="EMBL" id="KPK63041.1"/>
    </source>
</evidence>
<feature type="compositionally biased region" description="Basic and acidic residues" evidence="4">
    <location>
        <begin position="573"/>
        <end position="598"/>
    </location>
</feature>
<keyword evidence="2 3" id="KW-0802">TPR repeat</keyword>
<keyword evidence="1" id="KW-0677">Repeat</keyword>
<evidence type="ECO:0000313" key="6">
    <source>
        <dbReference type="Proteomes" id="UP000051373"/>
    </source>
</evidence>
<dbReference type="PROSITE" id="PS50005">
    <property type="entry name" value="TPR"/>
    <property type="match status" value="2"/>
</dbReference>
<reference evidence="5 6" key="1">
    <citation type="journal article" date="2015" name="Microbiome">
        <title>Genomic resolution of linkages in carbon, nitrogen, and sulfur cycling among widespread estuary sediment bacteria.</title>
        <authorList>
            <person name="Baker B.J."/>
            <person name="Lazar C.S."/>
            <person name="Teske A.P."/>
            <person name="Dick G.J."/>
        </authorList>
    </citation>
    <scope>NUCLEOTIDE SEQUENCE [LARGE SCALE GENOMIC DNA]</scope>
    <source>
        <strain evidence="5">SM23_42</strain>
    </source>
</reference>
<dbReference type="SUPFAM" id="SSF48452">
    <property type="entry name" value="TPR-like"/>
    <property type="match status" value="1"/>
</dbReference>
<evidence type="ECO:0000256" key="4">
    <source>
        <dbReference type="SAM" id="MobiDB-lite"/>
    </source>
</evidence>
<sequence length="598" mass="68198">MADLVDVKRKIAELEAKGAIEDAIAELETAINEFPKEGSLYNKLGDLYVKANRQKNALKTYEKGARVFKDETYYPNAIALCKKILRFDKNRTEIYGLLGELHKELDQRGEAANYLLEYADRKRKADDLDTALKTYDTIKELVPNNPRILKTISAIYEQVGQKDRGSELLEEAKEIETKHEKFKETILEEKEKIEREAQKTSPTEQGEVRAKEEEAVKEEVAEVEEPVVTEEVQERVDESAEKEKISIEDIVSPEVAELLKDEERPSAGLDVAASLSEIDKTIELGELYLKLDSTEEAIDCFRDAEQDAWQKKDYDKAMDLNKRIAELRPFDLKSRQHLVEIARTRDDDELKVAYMLELAEALSRREAKSEAQKVYRDVLKIDPDNAVAKERYVPPEKTAATVDLGEVLRIEQSEARAETIQSIEELVSEFRREVFESIGEGDFRSHYDLGVAYKGMGLYQEAIEEFEIAAKDEGLRLKALEMTGSCYLEYDKIDDAIRVLNEGLTAEGHDDQEYFGIYFLLGNCHEKKADLKNALKAYVDAYNIDKKVPALNQKILQLKQKVTDALKKRRKSASGDKLEDKSSSDSSKADKKSKITYL</sequence>
<feature type="compositionally biased region" description="Basic and acidic residues" evidence="4">
    <location>
        <begin position="206"/>
        <end position="220"/>
    </location>
</feature>
<evidence type="ECO:0000256" key="3">
    <source>
        <dbReference type="PROSITE-ProRule" id="PRU00339"/>
    </source>
</evidence>
<feature type="repeat" description="TPR" evidence="3">
    <location>
        <begin position="352"/>
        <end position="385"/>
    </location>
</feature>
<dbReference type="PANTHER" id="PTHR44858:SF1">
    <property type="entry name" value="UDP-N-ACETYLGLUCOSAMINE--PEPTIDE N-ACETYLGLUCOSAMINYLTRANSFERASE SPINDLY-RELATED"/>
    <property type="match status" value="1"/>
</dbReference>
<evidence type="ECO:0000256" key="1">
    <source>
        <dbReference type="ARBA" id="ARBA00022737"/>
    </source>
</evidence>
<dbReference type="AlphaFoldDB" id="A0A0S8FRW6"/>
<dbReference type="SMART" id="SM00028">
    <property type="entry name" value="TPR"/>
    <property type="match status" value="7"/>
</dbReference>
<name>A0A0S8FRW6_UNCW3</name>
<feature type="region of interest" description="Disordered" evidence="4">
    <location>
        <begin position="194"/>
        <end position="240"/>
    </location>
</feature>
<gene>
    <name evidence="5" type="ORF">AMJ83_08670</name>
</gene>
<dbReference type="Pfam" id="PF13181">
    <property type="entry name" value="TPR_8"/>
    <property type="match status" value="2"/>
</dbReference>
<evidence type="ECO:0008006" key="7">
    <source>
        <dbReference type="Google" id="ProtNLM"/>
    </source>
</evidence>
<dbReference type="InterPro" id="IPR050498">
    <property type="entry name" value="Ycf3"/>
</dbReference>
<evidence type="ECO:0000256" key="2">
    <source>
        <dbReference type="ARBA" id="ARBA00022803"/>
    </source>
</evidence>
<dbReference type="EMBL" id="LJUJ01000020">
    <property type="protein sequence ID" value="KPK63041.1"/>
    <property type="molecule type" value="Genomic_DNA"/>
</dbReference>
<dbReference type="InterPro" id="IPR011990">
    <property type="entry name" value="TPR-like_helical_dom_sf"/>
</dbReference>
<organism evidence="5 6">
    <name type="scientific">candidate division WOR_3 bacterium SM23_42</name>
    <dbReference type="NCBI Taxonomy" id="1703779"/>
    <lineage>
        <taxon>Bacteria</taxon>
        <taxon>Bacteria division WOR-3</taxon>
    </lineage>
</organism>
<proteinExistence type="predicted"/>
<protein>
    <recommendedName>
        <fullName evidence="7">Tetratricopeptide repeat protein</fullName>
    </recommendedName>
</protein>
<comment type="caution">
    <text evidence="5">The sequence shown here is derived from an EMBL/GenBank/DDBJ whole genome shotgun (WGS) entry which is preliminary data.</text>
</comment>
<dbReference type="Proteomes" id="UP000051373">
    <property type="component" value="Unassembled WGS sequence"/>
</dbReference>
<dbReference type="Gene3D" id="1.25.40.10">
    <property type="entry name" value="Tetratricopeptide repeat domain"/>
    <property type="match status" value="4"/>
</dbReference>